<feature type="domain" description="Glycoside hydrolase family 2 catalytic" evidence="6">
    <location>
        <begin position="291"/>
        <end position="480"/>
    </location>
</feature>
<dbReference type="InterPro" id="IPR006104">
    <property type="entry name" value="Glyco_hydro_2_N"/>
</dbReference>
<feature type="domain" description="Glycosyl hydrolases family 2 sugar binding" evidence="7">
    <location>
        <begin position="76"/>
        <end position="169"/>
    </location>
</feature>
<dbReference type="GO" id="GO:0005975">
    <property type="term" value="P:carbohydrate metabolic process"/>
    <property type="evidence" value="ECO:0007669"/>
    <property type="project" value="InterPro"/>
</dbReference>
<feature type="domain" description="Glycoside hydrolase family 2" evidence="9">
    <location>
        <begin position="707"/>
        <end position="795"/>
    </location>
</feature>
<dbReference type="SUPFAM" id="SSF49303">
    <property type="entry name" value="beta-Galactosidase/glucuronidase domain"/>
    <property type="match status" value="1"/>
</dbReference>
<dbReference type="GO" id="GO:0004553">
    <property type="term" value="F:hydrolase activity, hydrolyzing O-glycosyl compounds"/>
    <property type="evidence" value="ECO:0007669"/>
    <property type="project" value="InterPro"/>
</dbReference>
<dbReference type="SUPFAM" id="SSF51445">
    <property type="entry name" value="(Trans)glycosidases"/>
    <property type="match status" value="1"/>
</dbReference>
<dbReference type="SUPFAM" id="SSF49785">
    <property type="entry name" value="Galactose-binding domain-like"/>
    <property type="match status" value="1"/>
</dbReference>
<dbReference type="InterPro" id="IPR013783">
    <property type="entry name" value="Ig-like_fold"/>
</dbReference>
<reference evidence="10 11" key="1">
    <citation type="submission" date="2019-05" db="EMBL/GenBank/DDBJ databases">
        <title>Panacibacter sp. strain 17mud1-8 Genome sequencing and assembly.</title>
        <authorList>
            <person name="Chhetri G."/>
        </authorList>
    </citation>
    <scope>NUCLEOTIDE SEQUENCE [LARGE SCALE GENOMIC DNA]</scope>
    <source>
        <strain evidence="10 11">17mud1-8</strain>
    </source>
</reference>
<dbReference type="AlphaFoldDB" id="A0A4U3KSM9"/>
<evidence type="ECO:0000256" key="3">
    <source>
        <dbReference type="ARBA" id="ARBA00023295"/>
    </source>
</evidence>
<keyword evidence="4" id="KW-0732">Signal</keyword>
<dbReference type="OrthoDB" id="9801077at2"/>
<feature type="domain" description="Glycoside hydrolase family 2 immunoglobulin-like beta-sandwich" evidence="5">
    <location>
        <begin position="174"/>
        <end position="284"/>
    </location>
</feature>
<evidence type="ECO:0000259" key="9">
    <source>
        <dbReference type="Pfam" id="PF18565"/>
    </source>
</evidence>
<dbReference type="Pfam" id="PF02836">
    <property type="entry name" value="Glyco_hydro_2_C"/>
    <property type="match status" value="1"/>
</dbReference>
<gene>
    <name evidence="10" type="ORF">FC093_20360</name>
</gene>
<dbReference type="PRINTS" id="PR00132">
    <property type="entry name" value="GLHYDRLASE2"/>
</dbReference>
<evidence type="ECO:0000313" key="10">
    <source>
        <dbReference type="EMBL" id="TKK65311.1"/>
    </source>
</evidence>
<dbReference type="InterPro" id="IPR008979">
    <property type="entry name" value="Galactose-bd-like_sf"/>
</dbReference>
<keyword evidence="2 10" id="KW-0378">Hydrolase</keyword>
<feature type="signal peptide" evidence="4">
    <location>
        <begin position="1"/>
        <end position="19"/>
    </location>
</feature>
<evidence type="ECO:0000259" key="7">
    <source>
        <dbReference type="Pfam" id="PF02837"/>
    </source>
</evidence>
<dbReference type="InterPro" id="IPR036156">
    <property type="entry name" value="Beta-gal/glucu_dom_sf"/>
</dbReference>
<keyword evidence="11" id="KW-1185">Reference proteome</keyword>
<feature type="chain" id="PRO_5020923237" evidence="4">
    <location>
        <begin position="20"/>
        <end position="797"/>
    </location>
</feature>
<evidence type="ECO:0000259" key="5">
    <source>
        <dbReference type="Pfam" id="PF00703"/>
    </source>
</evidence>
<dbReference type="Gene3D" id="3.20.20.80">
    <property type="entry name" value="Glycosidases"/>
    <property type="match status" value="1"/>
</dbReference>
<evidence type="ECO:0000256" key="2">
    <source>
        <dbReference type="ARBA" id="ARBA00022801"/>
    </source>
</evidence>
<proteinExistence type="inferred from homology"/>
<dbReference type="InterPro" id="IPR006103">
    <property type="entry name" value="Glyco_hydro_2_cat"/>
</dbReference>
<evidence type="ECO:0000256" key="1">
    <source>
        <dbReference type="ARBA" id="ARBA00007401"/>
    </source>
</evidence>
<dbReference type="Gene3D" id="2.60.120.260">
    <property type="entry name" value="Galactose-binding domain-like"/>
    <property type="match status" value="1"/>
</dbReference>
<sequence>MKSLIVLALLIFLQCTLQAQQLFNKNWQFHKGDIANGENNPSDTITWRSVNLPHDWSIEGPFSEEWASATAYLPGGIGWYKKTFTAPKEWQSKNVFIYFDGVYKNSTVWLNGHYLGNRPNGFIPFEYELTKYLNANGKNVLTVKVDHSEFADSRWYTGSGIYRNVYLIVKEPVHIAKWGVQFSTSNISPTGAFANTKVMVMNAGNKNATVTVLCSLKDNHGNVVAKESKQVNLNAADSGVANVSFYINNPQLWSVDNPALYQLSVSLLSNGKTVDTYAEQTGIRSIRIDADSGFFLNNQNLKLKGVCIHDDAGALGVAVPEAVWRRRLQTLKEVGCNSIRMSHNPHADYMYKLCDEMGFLVLDEAFDEWEIGKNKWIKGWNVGTPGKDGYHEYFKEWANIDVRDMILRNYNHPSIIAWSIGNEIDYPNDPYTSEVLNTGNNPQIYGKGYLLDHPPASRLGVLSKQLADVVKMYDTTRPVTAALAGVVMSNTTSYPDNLDWVGYNYQEYRYAEDHKLYPNRIIYGSENGMQLKAWNAVDSNRFISAQYLWTGIDYMGEAGRWPSRSNGAGLIDLGGFPKPEYYFRQSLWSNKPMIYIGTTHVQGNDDKSIWRHLKAEPTWNWNKGDKLRLNCFTNCTQAELFVNGKSLGKKKMADFPNRIIYWDVDYEPGEVKVIGYNNGAQAVTHSLQTTGTAYAIKAVAEKDSVGRTNLAQIIISVTDKDGNTVYNADDEITVMLKGDAVLLGLESGSHTSHEDYKANKRKALRGRLIAYIQVNNNAKNVEVVIISPGLQPTTIRL</sequence>
<dbReference type="InterPro" id="IPR017853">
    <property type="entry name" value="GH"/>
</dbReference>
<dbReference type="Pfam" id="PF02837">
    <property type="entry name" value="Glyco_hydro_2_N"/>
    <property type="match status" value="1"/>
</dbReference>
<dbReference type="InterPro" id="IPR032311">
    <property type="entry name" value="DUF4982"/>
</dbReference>
<dbReference type="PANTHER" id="PTHR42732">
    <property type="entry name" value="BETA-GALACTOSIDASE"/>
    <property type="match status" value="1"/>
</dbReference>
<dbReference type="InterPro" id="IPR040605">
    <property type="entry name" value="Glyco_hydro2_dom5"/>
</dbReference>
<dbReference type="Proteomes" id="UP000305848">
    <property type="component" value="Unassembled WGS sequence"/>
</dbReference>
<dbReference type="RefSeq" id="WP_137263658.1">
    <property type="nucleotide sequence ID" value="NZ_SZQL01000022.1"/>
</dbReference>
<dbReference type="Pfam" id="PF16355">
    <property type="entry name" value="DUF4982"/>
    <property type="match status" value="1"/>
</dbReference>
<evidence type="ECO:0000259" key="6">
    <source>
        <dbReference type="Pfam" id="PF02836"/>
    </source>
</evidence>
<accession>A0A4U3KSM9</accession>
<evidence type="ECO:0000259" key="8">
    <source>
        <dbReference type="Pfam" id="PF16355"/>
    </source>
</evidence>
<evidence type="ECO:0000256" key="4">
    <source>
        <dbReference type="SAM" id="SignalP"/>
    </source>
</evidence>
<evidence type="ECO:0000313" key="11">
    <source>
        <dbReference type="Proteomes" id="UP000305848"/>
    </source>
</evidence>
<organism evidence="10 11">
    <name type="scientific">Ilyomonas limi</name>
    <dbReference type="NCBI Taxonomy" id="2575867"/>
    <lineage>
        <taxon>Bacteria</taxon>
        <taxon>Pseudomonadati</taxon>
        <taxon>Bacteroidota</taxon>
        <taxon>Chitinophagia</taxon>
        <taxon>Chitinophagales</taxon>
        <taxon>Chitinophagaceae</taxon>
        <taxon>Ilyomonas</taxon>
    </lineage>
</organism>
<protein>
    <submittedName>
        <fullName evidence="10">Glycoside hydrolase family 2 protein</fullName>
    </submittedName>
</protein>
<dbReference type="InterPro" id="IPR051913">
    <property type="entry name" value="GH2_Domain-Containing"/>
</dbReference>
<dbReference type="Gene3D" id="2.60.40.10">
    <property type="entry name" value="Immunoglobulins"/>
    <property type="match status" value="3"/>
</dbReference>
<dbReference type="PANTHER" id="PTHR42732:SF1">
    <property type="entry name" value="BETA-MANNOSIDASE"/>
    <property type="match status" value="1"/>
</dbReference>
<name>A0A4U3KSM9_9BACT</name>
<dbReference type="Pfam" id="PF00703">
    <property type="entry name" value="Glyco_hydro_2"/>
    <property type="match status" value="1"/>
</dbReference>
<dbReference type="InterPro" id="IPR006102">
    <property type="entry name" value="Ig-like_GH2"/>
</dbReference>
<keyword evidence="3" id="KW-0326">Glycosidase</keyword>
<dbReference type="EMBL" id="SZQL01000022">
    <property type="protein sequence ID" value="TKK65311.1"/>
    <property type="molecule type" value="Genomic_DNA"/>
</dbReference>
<comment type="similarity">
    <text evidence="1">Belongs to the glycosyl hydrolase 2 family.</text>
</comment>
<dbReference type="InterPro" id="IPR006101">
    <property type="entry name" value="Glyco_hydro_2"/>
</dbReference>
<feature type="domain" description="DUF4982" evidence="8">
    <location>
        <begin position="624"/>
        <end position="681"/>
    </location>
</feature>
<comment type="caution">
    <text evidence="10">The sequence shown here is derived from an EMBL/GenBank/DDBJ whole genome shotgun (WGS) entry which is preliminary data.</text>
</comment>
<dbReference type="Pfam" id="PF18565">
    <property type="entry name" value="Glyco_hydro2_C5"/>
    <property type="match status" value="1"/>
</dbReference>